<dbReference type="RefSeq" id="WP_189302462.1">
    <property type="nucleotide sequence ID" value="NZ_BMRP01000015.1"/>
</dbReference>
<dbReference type="SUPFAM" id="SSF50129">
    <property type="entry name" value="GroES-like"/>
    <property type="match status" value="1"/>
</dbReference>
<dbReference type="Pfam" id="PF08240">
    <property type="entry name" value="ADH_N"/>
    <property type="match status" value="1"/>
</dbReference>
<evidence type="ECO:0000256" key="4">
    <source>
        <dbReference type="ARBA" id="ARBA00022833"/>
    </source>
</evidence>
<dbReference type="InterPro" id="IPR020843">
    <property type="entry name" value="ER"/>
</dbReference>
<dbReference type="PROSITE" id="PS00059">
    <property type="entry name" value="ADH_ZINC"/>
    <property type="match status" value="1"/>
</dbReference>
<feature type="domain" description="Enoyl reductase (ER)" evidence="7">
    <location>
        <begin position="16"/>
        <end position="362"/>
    </location>
</feature>
<evidence type="ECO:0000256" key="3">
    <source>
        <dbReference type="ARBA" id="ARBA00022723"/>
    </source>
</evidence>
<organism evidence="8 9">
    <name type="scientific">Streptomyces albospinus</name>
    <dbReference type="NCBI Taxonomy" id="285515"/>
    <lineage>
        <taxon>Bacteria</taxon>
        <taxon>Bacillati</taxon>
        <taxon>Actinomycetota</taxon>
        <taxon>Actinomycetes</taxon>
        <taxon>Kitasatosporales</taxon>
        <taxon>Streptomycetaceae</taxon>
        <taxon>Streptomyces</taxon>
    </lineage>
</organism>
<sequence length="365" mass="37594">MRIQAALVESPGGPFTVHDDLVIAEPRPDEILVRMTAAGICHTDLSARQNWPAERSPMVFGHEGAGVVEAVGDEVTTVRPGDSVALSYRSCSTCGQCSTRHPAYCETGILALNASGARPDGTSPLARANGDTVYGNFFGQSAFASHAIAHRSNVVRVPADLPPAIAAPLGCGVQTGVGTVLNVLRPPKGSTVAVFGTGSVGLSSVMAAVAEGCAVIAVDPLPARRAKALEFGASAAVDPAAGDVAEAVRDHSDGGPHYAVDTTGQAEVISQAITALRRRGALALVGIGGRATFDIMTVMTKGLQIHGVIEGDARPAEFIPHLVALHREGKLPLHDIITEFPFAEIESAAQAASAGEVIKPVLRFA</sequence>
<dbReference type="Proteomes" id="UP000654471">
    <property type="component" value="Unassembled WGS sequence"/>
</dbReference>
<dbReference type="InterPro" id="IPR013154">
    <property type="entry name" value="ADH-like_N"/>
</dbReference>
<comment type="similarity">
    <text evidence="2 6">Belongs to the zinc-containing alcohol dehydrogenase family.</text>
</comment>
<evidence type="ECO:0000256" key="6">
    <source>
        <dbReference type="RuleBase" id="RU361277"/>
    </source>
</evidence>
<evidence type="ECO:0000313" key="8">
    <source>
        <dbReference type="EMBL" id="GGU73003.1"/>
    </source>
</evidence>
<keyword evidence="5" id="KW-0560">Oxidoreductase</keyword>
<gene>
    <name evidence="8" type="ORF">GCM10010211_43570</name>
</gene>
<evidence type="ECO:0000256" key="2">
    <source>
        <dbReference type="ARBA" id="ARBA00008072"/>
    </source>
</evidence>
<evidence type="ECO:0000256" key="1">
    <source>
        <dbReference type="ARBA" id="ARBA00001947"/>
    </source>
</evidence>
<dbReference type="SUPFAM" id="SSF51735">
    <property type="entry name" value="NAD(P)-binding Rossmann-fold domains"/>
    <property type="match status" value="1"/>
</dbReference>
<dbReference type="InterPro" id="IPR002328">
    <property type="entry name" value="ADH_Zn_CS"/>
</dbReference>
<dbReference type="Gene3D" id="3.40.50.720">
    <property type="entry name" value="NAD(P)-binding Rossmann-like Domain"/>
    <property type="match status" value="1"/>
</dbReference>
<evidence type="ECO:0000256" key="5">
    <source>
        <dbReference type="ARBA" id="ARBA00023002"/>
    </source>
</evidence>
<dbReference type="InterPro" id="IPR036291">
    <property type="entry name" value="NAD(P)-bd_dom_sf"/>
</dbReference>
<keyword evidence="3 6" id="KW-0479">Metal-binding</keyword>
<dbReference type="InterPro" id="IPR011032">
    <property type="entry name" value="GroES-like_sf"/>
</dbReference>
<keyword evidence="4 6" id="KW-0862">Zinc</keyword>
<name>A0ABQ2V7L9_9ACTN</name>
<evidence type="ECO:0000259" key="7">
    <source>
        <dbReference type="SMART" id="SM00829"/>
    </source>
</evidence>
<dbReference type="CDD" id="cd08278">
    <property type="entry name" value="benzyl_alcohol_DH"/>
    <property type="match status" value="1"/>
</dbReference>
<evidence type="ECO:0000313" key="9">
    <source>
        <dbReference type="Proteomes" id="UP000654471"/>
    </source>
</evidence>
<dbReference type="PANTHER" id="PTHR43350:SF21">
    <property type="entry name" value="S-NITROSOMYCOTHIOL REDUCTASE MSCR"/>
    <property type="match status" value="1"/>
</dbReference>
<dbReference type="EMBL" id="BMRP01000015">
    <property type="protein sequence ID" value="GGU73003.1"/>
    <property type="molecule type" value="Genomic_DNA"/>
</dbReference>
<dbReference type="PANTHER" id="PTHR43350">
    <property type="entry name" value="NAD-DEPENDENT ALCOHOL DEHYDROGENASE"/>
    <property type="match status" value="1"/>
</dbReference>
<comment type="caution">
    <text evidence="8">The sequence shown here is derived from an EMBL/GenBank/DDBJ whole genome shotgun (WGS) entry which is preliminary data.</text>
</comment>
<dbReference type="Gene3D" id="3.90.180.10">
    <property type="entry name" value="Medium-chain alcohol dehydrogenases, catalytic domain"/>
    <property type="match status" value="1"/>
</dbReference>
<keyword evidence="9" id="KW-1185">Reference proteome</keyword>
<proteinExistence type="inferred from homology"/>
<protein>
    <submittedName>
        <fullName evidence="8">Zinc-binding alcohol dehydrogenase</fullName>
    </submittedName>
</protein>
<dbReference type="SMART" id="SM00829">
    <property type="entry name" value="PKS_ER"/>
    <property type="match status" value="1"/>
</dbReference>
<reference evidence="9" key="1">
    <citation type="journal article" date="2019" name="Int. J. Syst. Evol. Microbiol.">
        <title>The Global Catalogue of Microorganisms (GCM) 10K type strain sequencing project: providing services to taxonomists for standard genome sequencing and annotation.</title>
        <authorList>
            <consortium name="The Broad Institute Genomics Platform"/>
            <consortium name="The Broad Institute Genome Sequencing Center for Infectious Disease"/>
            <person name="Wu L."/>
            <person name="Ma J."/>
        </authorList>
    </citation>
    <scope>NUCLEOTIDE SEQUENCE [LARGE SCALE GENOMIC DNA]</scope>
    <source>
        <strain evidence="9">JCM 3399</strain>
    </source>
</reference>
<accession>A0ABQ2V7L9</accession>
<comment type="cofactor">
    <cofactor evidence="1 6">
        <name>Zn(2+)</name>
        <dbReference type="ChEBI" id="CHEBI:29105"/>
    </cofactor>
</comment>
<dbReference type="InterPro" id="IPR013149">
    <property type="entry name" value="ADH-like_C"/>
</dbReference>
<dbReference type="Pfam" id="PF00107">
    <property type="entry name" value="ADH_zinc_N"/>
    <property type="match status" value="1"/>
</dbReference>